<name>A0ACC0JZE2_CHOFU</name>
<evidence type="ECO:0000313" key="2">
    <source>
        <dbReference type="Proteomes" id="UP001064048"/>
    </source>
</evidence>
<sequence>MANEQVGLLMVPPPPPQFDVTIRNHTLPEAQWENFSDISSASGMTLTPKMERVPLSLPPQKYIGEDRQLV</sequence>
<keyword evidence="2" id="KW-1185">Reference proteome</keyword>
<accession>A0ACC0JZE2</accession>
<evidence type="ECO:0000313" key="1">
    <source>
        <dbReference type="EMBL" id="KAI8429495.1"/>
    </source>
</evidence>
<dbReference type="EMBL" id="CM046131">
    <property type="protein sequence ID" value="KAI8429495.1"/>
    <property type="molecule type" value="Genomic_DNA"/>
</dbReference>
<gene>
    <name evidence="1" type="ORF">MSG28_000130</name>
</gene>
<organism evidence="1 2">
    <name type="scientific">Choristoneura fumiferana</name>
    <name type="common">Spruce budworm moth</name>
    <name type="synonym">Archips fumiferana</name>
    <dbReference type="NCBI Taxonomy" id="7141"/>
    <lineage>
        <taxon>Eukaryota</taxon>
        <taxon>Metazoa</taxon>
        <taxon>Ecdysozoa</taxon>
        <taxon>Arthropoda</taxon>
        <taxon>Hexapoda</taxon>
        <taxon>Insecta</taxon>
        <taxon>Pterygota</taxon>
        <taxon>Neoptera</taxon>
        <taxon>Endopterygota</taxon>
        <taxon>Lepidoptera</taxon>
        <taxon>Glossata</taxon>
        <taxon>Ditrysia</taxon>
        <taxon>Tortricoidea</taxon>
        <taxon>Tortricidae</taxon>
        <taxon>Tortricinae</taxon>
        <taxon>Choristoneura</taxon>
    </lineage>
</organism>
<comment type="caution">
    <text evidence="1">The sequence shown here is derived from an EMBL/GenBank/DDBJ whole genome shotgun (WGS) entry which is preliminary data.</text>
</comment>
<dbReference type="Proteomes" id="UP001064048">
    <property type="component" value="Chromosome Z"/>
</dbReference>
<reference evidence="1 2" key="1">
    <citation type="journal article" date="2022" name="Genome Biol. Evol.">
        <title>The Spruce Budworm Genome: Reconstructing the Evolutionary History of Antifreeze Proteins.</title>
        <authorList>
            <person name="Beliveau C."/>
            <person name="Gagne P."/>
            <person name="Picq S."/>
            <person name="Vernygora O."/>
            <person name="Keeling C.I."/>
            <person name="Pinkney K."/>
            <person name="Doucet D."/>
            <person name="Wen F."/>
            <person name="Johnston J.S."/>
            <person name="Maaroufi H."/>
            <person name="Boyle B."/>
            <person name="Laroche J."/>
            <person name="Dewar K."/>
            <person name="Juretic N."/>
            <person name="Blackburn G."/>
            <person name="Nisole A."/>
            <person name="Brunet B."/>
            <person name="Brandao M."/>
            <person name="Lumley L."/>
            <person name="Duan J."/>
            <person name="Quan G."/>
            <person name="Lucarotti C.J."/>
            <person name="Roe A.D."/>
            <person name="Sperling F.A.H."/>
            <person name="Levesque R.C."/>
            <person name="Cusson M."/>
        </authorList>
    </citation>
    <scope>NUCLEOTIDE SEQUENCE [LARGE SCALE GENOMIC DNA]</scope>
    <source>
        <strain evidence="1">Glfc:IPQL:Cfum</strain>
    </source>
</reference>
<proteinExistence type="predicted"/>
<protein>
    <submittedName>
        <fullName evidence="1">Uncharacterized protein</fullName>
    </submittedName>
</protein>